<feature type="region of interest" description="Disordered" evidence="1">
    <location>
        <begin position="45"/>
        <end position="68"/>
    </location>
</feature>
<keyword evidence="2" id="KW-0732">Signal</keyword>
<reference evidence="3" key="1">
    <citation type="submission" date="2021-05" db="EMBL/GenBank/DDBJ databases">
        <authorList>
            <person name="Alioto T."/>
            <person name="Alioto T."/>
            <person name="Gomez Garrido J."/>
        </authorList>
    </citation>
    <scope>NUCLEOTIDE SEQUENCE</scope>
</reference>
<organism evidence="3">
    <name type="scientific">Cacopsylla melanoneura</name>
    <dbReference type="NCBI Taxonomy" id="428564"/>
    <lineage>
        <taxon>Eukaryota</taxon>
        <taxon>Metazoa</taxon>
        <taxon>Ecdysozoa</taxon>
        <taxon>Arthropoda</taxon>
        <taxon>Hexapoda</taxon>
        <taxon>Insecta</taxon>
        <taxon>Pterygota</taxon>
        <taxon>Neoptera</taxon>
        <taxon>Paraneoptera</taxon>
        <taxon>Hemiptera</taxon>
        <taxon>Sternorrhyncha</taxon>
        <taxon>Psylloidea</taxon>
        <taxon>Psyllidae</taxon>
        <taxon>Psyllinae</taxon>
        <taxon>Cacopsylla</taxon>
    </lineage>
</organism>
<evidence type="ECO:0000313" key="3">
    <source>
        <dbReference type="EMBL" id="CAG6666105.1"/>
    </source>
</evidence>
<evidence type="ECO:0000256" key="1">
    <source>
        <dbReference type="SAM" id="MobiDB-lite"/>
    </source>
</evidence>
<name>A0A8D8SD71_9HEMI</name>
<protein>
    <submittedName>
        <fullName evidence="3">Uncharacterized protein</fullName>
    </submittedName>
</protein>
<feature type="chain" id="PRO_5034490057" evidence="2">
    <location>
        <begin position="19"/>
        <end position="204"/>
    </location>
</feature>
<dbReference type="AlphaFoldDB" id="A0A8D8SD71"/>
<accession>A0A8D8SD71</accession>
<evidence type="ECO:0000256" key="2">
    <source>
        <dbReference type="SAM" id="SignalP"/>
    </source>
</evidence>
<dbReference type="EMBL" id="HBUF01212860">
    <property type="protein sequence ID" value="CAG6666105.1"/>
    <property type="molecule type" value="Transcribed_RNA"/>
</dbReference>
<sequence length="204" mass="24415">MKIVQLLLILTTIHHIQPHPRPNTDGRRIHLIDFPPDYQSYSFEFRPPMTHGTKGNTRPPTTSRTKRRRCPYVSPGKWTGFYPLSGSNEWLSMHKNPNIEYQSDWYQFVYSSEDSEPLYSCSDRKTSAVWKKIRNTPTTLSYYNVRRNALYRARARFDNAKRKQAHREWLQRNRPKPIEDEDYRAYVRKIMWENVSKNNESVFA</sequence>
<proteinExistence type="predicted"/>
<feature type="signal peptide" evidence="2">
    <location>
        <begin position="1"/>
        <end position="18"/>
    </location>
</feature>